<evidence type="ECO:0000313" key="3">
    <source>
        <dbReference type="Proteomes" id="UP001596223"/>
    </source>
</evidence>
<reference evidence="3" key="1">
    <citation type="journal article" date="2019" name="Int. J. Syst. Evol. Microbiol.">
        <title>The Global Catalogue of Microorganisms (GCM) 10K type strain sequencing project: providing services to taxonomists for standard genome sequencing and annotation.</title>
        <authorList>
            <consortium name="The Broad Institute Genomics Platform"/>
            <consortium name="The Broad Institute Genome Sequencing Center for Infectious Disease"/>
            <person name="Wu L."/>
            <person name="Ma J."/>
        </authorList>
    </citation>
    <scope>NUCLEOTIDE SEQUENCE [LARGE SCALE GENOMIC DNA]</scope>
    <source>
        <strain evidence="3">CCUG 36956</strain>
    </source>
</reference>
<evidence type="ECO:0000313" key="2">
    <source>
        <dbReference type="EMBL" id="MFC6013816.1"/>
    </source>
</evidence>
<comment type="caution">
    <text evidence="2">The sequence shown here is derived from an EMBL/GenBank/DDBJ whole genome shotgun (WGS) entry which is preliminary data.</text>
</comment>
<feature type="chain" id="PRO_5046399917" description="Secreted protein" evidence="1">
    <location>
        <begin position="27"/>
        <end position="83"/>
    </location>
</feature>
<sequence>MQLRTLTSSIALVVAATALGIGPAAAAPTTTPSATPILAPSGPYPKTGSSAIDSVFFVLNTLACGAVCEGTWPNETPLFSGSD</sequence>
<dbReference type="Proteomes" id="UP001596223">
    <property type="component" value="Unassembled WGS sequence"/>
</dbReference>
<keyword evidence="1" id="KW-0732">Signal</keyword>
<gene>
    <name evidence="2" type="ORF">ACFP3H_22410</name>
</gene>
<proteinExistence type="predicted"/>
<organism evidence="2 3">
    <name type="scientific">Nocardia lasii</name>
    <dbReference type="NCBI Taxonomy" id="1616107"/>
    <lineage>
        <taxon>Bacteria</taxon>
        <taxon>Bacillati</taxon>
        <taxon>Actinomycetota</taxon>
        <taxon>Actinomycetes</taxon>
        <taxon>Mycobacteriales</taxon>
        <taxon>Nocardiaceae</taxon>
        <taxon>Nocardia</taxon>
    </lineage>
</organism>
<accession>A0ABW1JY06</accession>
<dbReference type="RefSeq" id="WP_378608954.1">
    <property type="nucleotide sequence ID" value="NZ_JBHSQN010000015.1"/>
</dbReference>
<protein>
    <recommendedName>
        <fullName evidence="4">Secreted protein</fullName>
    </recommendedName>
</protein>
<name>A0ABW1JY06_9NOCA</name>
<evidence type="ECO:0008006" key="4">
    <source>
        <dbReference type="Google" id="ProtNLM"/>
    </source>
</evidence>
<dbReference type="EMBL" id="JBHSQN010000015">
    <property type="protein sequence ID" value="MFC6013816.1"/>
    <property type="molecule type" value="Genomic_DNA"/>
</dbReference>
<keyword evidence="3" id="KW-1185">Reference proteome</keyword>
<feature type="signal peptide" evidence="1">
    <location>
        <begin position="1"/>
        <end position="26"/>
    </location>
</feature>
<evidence type="ECO:0000256" key="1">
    <source>
        <dbReference type="SAM" id="SignalP"/>
    </source>
</evidence>